<proteinExistence type="predicted"/>
<dbReference type="EMBL" id="VSWC01000027">
    <property type="protein sequence ID" value="KAA1110866.1"/>
    <property type="molecule type" value="Genomic_DNA"/>
</dbReference>
<evidence type="ECO:0000313" key="2">
    <source>
        <dbReference type="Proteomes" id="UP000324748"/>
    </source>
</evidence>
<evidence type="ECO:0000313" key="1">
    <source>
        <dbReference type="EMBL" id="KAA1110866.1"/>
    </source>
</evidence>
<comment type="caution">
    <text evidence="1">The sequence shown here is derived from an EMBL/GenBank/DDBJ whole genome shotgun (WGS) entry which is preliminary data.</text>
</comment>
<dbReference type="AlphaFoldDB" id="A0A5B0QC48"/>
<reference evidence="1 2" key="1">
    <citation type="submission" date="2019-05" db="EMBL/GenBank/DDBJ databases">
        <title>Emergence of the Ug99 lineage of the wheat stem rust pathogen through somatic hybridization.</title>
        <authorList>
            <person name="Li F."/>
            <person name="Upadhyaya N.M."/>
            <person name="Sperschneider J."/>
            <person name="Matny O."/>
            <person name="Nguyen-Phuc H."/>
            <person name="Mago R."/>
            <person name="Raley C."/>
            <person name="Miller M.E."/>
            <person name="Silverstein K.A.T."/>
            <person name="Henningsen E."/>
            <person name="Hirsch C.D."/>
            <person name="Visser B."/>
            <person name="Pretorius Z.A."/>
            <person name="Steffenson B.J."/>
            <person name="Schwessinger B."/>
            <person name="Dodds P.N."/>
            <person name="Figueroa M."/>
        </authorList>
    </citation>
    <scope>NUCLEOTIDE SEQUENCE [LARGE SCALE GENOMIC DNA]</scope>
    <source>
        <strain evidence="1">21-0</strain>
    </source>
</reference>
<accession>A0A5B0QC48</accession>
<gene>
    <name evidence="1" type="ORF">PGT21_033140</name>
</gene>
<protein>
    <submittedName>
        <fullName evidence="1">Uncharacterized protein</fullName>
    </submittedName>
</protein>
<keyword evidence="2" id="KW-1185">Reference proteome</keyword>
<name>A0A5B0QC48_PUCGR</name>
<sequence length="267" mass="29916">MPSEKEGAQVLLDGRQVRCQRVPERQLGRAYYPSSLPGMSCYEWEWELQYSRGTGRRQDGSRRKSKAGQIGINVPVPCLFPCLRGVATRGASWVDHSLMENGCRVLDSNKTTTAFWRSAGCGRKPRRRFDAYSHCCIIAGGSIRRQHRRPGQSADGYNGRPESTCHGSTASFGFSMPGWDSSASNFFWQSLLTGTNYLRNNWRLQPGYYADSASFYAMDPKSRGGHSKAALYAPLSYSLAPALTYSTSRPELIYIDSPQHHNIYSWG</sequence>
<organism evidence="1 2">
    <name type="scientific">Puccinia graminis f. sp. tritici</name>
    <dbReference type="NCBI Taxonomy" id="56615"/>
    <lineage>
        <taxon>Eukaryota</taxon>
        <taxon>Fungi</taxon>
        <taxon>Dikarya</taxon>
        <taxon>Basidiomycota</taxon>
        <taxon>Pucciniomycotina</taxon>
        <taxon>Pucciniomycetes</taxon>
        <taxon>Pucciniales</taxon>
        <taxon>Pucciniaceae</taxon>
        <taxon>Puccinia</taxon>
    </lineage>
</organism>
<dbReference type="Proteomes" id="UP000324748">
    <property type="component" value="Unassembled WGS sequence"/>
</dbReference>